<dbReference type="SUPFAM" id="SSF52540">
    <property type="entry name" value="P-loop containing nucleoside triphosphate hydrolases"/>
    <property type="match status" value="2"/>
</dbReference>
<keyword evidence="5" id="KW-0677">Repeat</keyword>
<sequence length="471" mass="54117">MININEASYSYKRSLEEQLKKISIKINQGEVILLCGKSGSGKTTITKLINGLIPHFLEGNLLGNIFINGINTKQMKIYEISEKVGTIFQNPKTQFFNLDSDSELTFGLENLGENPDKIKRQVFKVVRDLGIERLKNRNVFMMSGGEKQLLAIASIYATNPDVYVFDEPSANIDEYGIERIREMLINLKAQGKTIIISEHRLYYLMDLIDRAIYLQDGKIEYVFSNVEFSSITDESRKELGLRTFVRKKNDDFANPVTFCESDDFVVSNLEYENKKQKILDKINISGNKGDIIAITGKNGQGKTTLMRILCGLLKENEGKISYKGSPIKYKKRRKLCYMVMQDVIHQFFSESVRDEFSLFDSKIDEKQINNILEKLDLKKLDNRHPMCLSGGQMQRLSVALGMLMDREIIILDEPTSGLDYTNMLEISKVIKEFSNNKIIFIVTHDNELIDSTCNKLLEICDGRIKRFYERR</sequence>
<evidence type="ECO:0000256" key="3">
    <source>
        <dbReference type="ARBA" id="ARBA00022448"/>
    </source>
</evidence>
<name>A0A233VI68_FINMA</name>
<evidence type="ECO:0000256" key="7">
    <source>
        <dbReference type="ARBA" id="ARBA00022840"/>
    </source>
</evidence>
<keyword evidence="8" id="KW-1278">Translocase</keyword>
<evidence type="ECO:0000256" key="6">
    <source>
        <dbReference type="ARBA" id="ARBA00022741"/>
    </source>
</evidence>
<keyword evidence="6" id="KW-0547">Nucleotide-binding</keyword>
<dbReference type="AlphaFoldDB" id="A0A233VI68"/>
<evidence type="ECO:0000256" key="8">
    <source>
        <dbReference type="ARBA" id="ARBA00022967"/>
    </source>
</evidence>
<dbReference type="InterPro" id="IPR050095">
    <property type="entry name" value="ECF_ABC_transporter_ATP-bd"/>
</dbReference>
<dbReference type="InterPro" id="IPR003593">
    <property type="entry name" value="AAA+_ATPase"/>
</dbReference>
<dbReference type="EMBL" id="NDYE01000013">
    <property type="protein sequence ID" value="OXZ32059.1"/>
    <property type="molecule type" value="Genomic_DNA"/>
</dbReference>
<comment type="similarity">
    <text evidence="2">Belongs to the ABC transporter superfamily.</text>
</comment>
<dbReference type="PANTHER" id="PTHR43553:SF23">
    <property type="entry name" value="ABC TRANSPORTER ATP-BINDING COMPONENT"/>
    <property type="match status" value="1"/>
</dbReference>
<dbReference type="InterPro" id="IPR015856">
    <property type="entry name" value="ABC_transpr_CbiO/EcfA_su"/>
</dbReference>
<comment type="caution">
    <text evidence="12">The sequence shown here is derived from an EMBL/GenBank/DDBJ whole genome shotgun (WGS) entry which is preliminary data.</text>
</comment>
<dbReference type="PROSITE" id="PS00211">
    <property type="entry name" value="ABC_TRANSPORTER_1"/>
    <property type="match status" value="2"/>
</dbReference>
<dbReference type="PROSITE" id="PS50893">
    <property type="entry name" value="ABC_TRANSPORTER_2"/>
    <property type="match status" value="2"/>
</dbReference>
<dbReference type="RefSeq" id="WP_094208751.1">
    <property type="nucleotide sequence ID" value="NZ_NDYE01000013.1"/>
</dbReference>
<keyword evidence="7 12" id="KW-0067">ATP-binding</keyword>
<evidence type="ECO:0000259" key="11">
    <source>
        <dbReference type="PROSITE" id="PS50893"/>
    </source>
</evidence>
<dbReference type="InterPro" id="IPR017871">
    <property type="entry name" value="ABC_transporter-like_CS"/>
</dbReference>
<dbReference type="SMART" id="SM00382">
    <property type="entry name" value="AAA"/>
    <property type="match status" value="2"/>
</dbReference>
<feature type="domain" description="ABC transporter" evidence="11">
    <location>
        <begin position="264"/>
        <end position="468"/>
    </location>
</feature>
<dbReference type="GO" id="GO:0016887">
    <property type="term" value="F:ATP hydrolysis activity"/>
    <property type="evidence" value="ECO:0007669"/>
    <property type="project" value="InterPro"/>
</dbReference>
<dbReference type="GO" id="GO:0005524">
    <property type="term" value="F:ATP binding"/>
    <property type="evidence" value="ECO:0007669"/>
    <property type="project" value="UniProtKB-KW"/>
</dbReference>
<protein>
    <submittedName>
        <fullName evidence="12">ABC transporter ATP-binding protein</fullName>
    </submittedName>
</protein>
<organism evidence="12 13">
    <name type="scientific">Finegoldia magna</name>
    <name type="common">Peptostreptococcus magnus</name>
    <dbReference type="NCBI Taxonomy" id="1260"/>
    <lineage>
        <taxon>Bacteria</taxon>
        <taxon>Bacillati</taxon>
        <taxon>Bacillota</taxon>
        <taxon>Tissierellia</taxon>
        <taxon>Tissierellales</taxon>
        <taxon>Peptoniphilaceae</taxon>
        <taxon>Finegoldia</taxon>
    </lineage>
</organism>
<dbReference type="Pfam" id="PF00005">
    <property type="entry name" value="ABC_tran"/>
    <property type="match status" value="2"/>
</dbReference>
<evidence type="ECO:0000256" key="1">
    <source>
        <dbReference type="ARBA" id="ARBA00004202"/>
    </source>
</evidence>
<keyword evidence="3" id="KW-0813">Transport</keyword>
<dbReference type="PANTHER" id="PTHR43553">
    <property type="entry name" value="HEAVY METAL TRANSPORTER"/>
    <property type="match status" value="1"/>
</dbReference>
<evidence type="ECO:0000256" key="10">
    <source>
        <dbReference type="ARBA" id="ARBA00025157"/>
    </source>
</evidence>
<keyword evidence="9" id="KW-0472">Membrane</keyword>
<feature type="domain" description="ABC transporter" evidence="11">
    <location>
        <begin position="2"/>
        <end position="241"/>
    </location>
</feature>
<dbReference type="InterPro" id="IPR003439">
    <property type="entry name" value="ABC_transporter-like_ATP-bd"/>
</dbReference>
<dbReference type="CDD" id="cd03225">
    <property type="entry name" value="ABC_cobalt_CbiO_domain1"/>
    <property type="match status" value="1"/>
</dbReference>
<dbReference type="Proteomes" id="UP000215546">
    <property type="component" value="Unassembled WGS sequence"/>
</dbReference>
<dbReference type="GO" id="GO:0043190">
    <property type="term" value="C:ATP-binding cassette (ABC) transporter complex"/>
    <property type="evidence" value="ECO:0007669"/>
    <property type="project" value="TreeGrafter"/>
</dbReference>
<evidence type="ECO:0000256" key="5">
    <source>
        <dbReference type="ARBA" id="ARBA00022737"/>
    </source>
</evidence>
<evidence type="ECO:0000256" key="2">
    <source>
        <dbReference type="ARBA" id="ARBA00005417"/>
    </source>
</evidence>
<gene>
    <name evidence="12" type="ORF">B9N55_06730</name>
</gene>
<proteinExistence type="inferred from homology"/>
<dbReference type="InterPro" id="IPR027417">
    <property type="entry name" value="P-loop_NTPase"/>
</dbReference>
<reference evidence="13" key="1">
    <citation type="submission" date="2017-04" db="EMBL/GenBank/DDBJ databases">
        <title>Finegoldia magna isolated from orthopedic joint implant-associated infections.</title>
        <authorList>
            <person name="Bjorklund S."/>
            <person name="Bruggemann H."/>
            <person name="Jensen A."/>
            <person name="Hellmark B."/>
            <person name="Soderquist B."/>
        </authorList>
    </citation>
    <scope>NUCLEOTIDE SEQUENCE [LARGE SCALE GENOMIC DNA]</scope>
    <source>
        <strain evidence="13">12T273</strain>
    </source>
</reference>
<comment type="subcellular location">
    <subcellularLocation>
        <location evidence="1">Cell membrane</location>
        <topology evidence="1">Peripheral membrane protein</topology>
    </subcellularLocation>
</comment>
<keyword evidence="4" id="KW-1003">Cell membrane</keyword>
<evidence type="ECO:0000313" key="12">
    <source>
        <dbReference type="EMBL" id="OXZ32059.1"/>
    </source>
</evidence>
<evidence type="ECO:0000256" key="9">
    <source>
        <dbReference type="ARBA" id="ARBA00023136"/>
    </source>
</evidence>
<comment type="function">
    <text evidence="10">Probably part of an ABC transporter complex. Responsible for energy coupling to the transport system.</text>
</comment>
<dbReference type="GO" id="GO:0042626">
    <property type="term" value="F:ATPase-coupled transmembrane transporter activity"/>
    <property type="evidence" value="ECO:0007669"/>
    <property type="project" value="TreeGrafter"/>
</dbReference>
<dbReference type="Gene3D" id="3.40.50.300">
    <property type="entry name" value="P-loop containing nucleotide triphosphate hydrolases"/>
    <property type="match status" value="2"/>
</dbReference>
<evidence type="ECO:0000313" key="13">
    <source>
        <dbReference type="Proteomes" id="UP000215546"/>
    </source>
</evidence>
<accession>A0A233VI68</accession>
<evidence type="ECO:0000256" key="4">
    <source>
        <dbReference type="ARBA" id="ARBA00022475"/>
    </source>
</evidence>